<dbReference type="InterPro" id="IPR036638">
    <property type="entry name" value="HLH_DNA-bd_sf"/>
</dbReference>
<reference evidence="3" key="1">
    <citation type="submission" date="2023-10" db="EMBL/GenBank/DDBJ databases">
        <title>Genome assembly of Pristionchus species.</title>
        <authorList>
            <person name="Yoshida K."/>
            <person name="Sommer R.J."/>
        </authorList>
    </citation>
    <scope>NUCLEOTIDE SEQUENCE</scope>
    <source>
        <strain evidence="3">RS5133</strain>
    </source>
</reference>
<evidence type="ECO:0000313" key="4">
    <source>
        <dbReference type="Proteomes" id="UP001432322"/>
    </source>
</evidence>
<evidence type="ECO:0000259" key="2">
    <source>
        <dbReference type="PROSITE" id="PS50888"/>
    </source>
</evidence>
<gene>
    <name evidence="3" type="ORF">PFISCL1PPCAC_5510</name>
</gene>
<dbReference type="PANTHER" id="PTHR23349:SF110">
    <property type="entry name" value="BHLH DOMAIN-CONTAINING PROTEIN"/>
    <property type="match status" value="1"/>
</dbReference>
<keyword evidence="4" id="KW-1185">Reference proteome</keyword>
<comment type="caution">
    <text evidence="3">The sequence shown here is derived from an EMBL/GenBank/DDBJ whole genome shotgun (WGS) entry which is preliminary data.</text>
</comment>
<dbReference type="SUPFAM" id="SSF47459">
    <property type="entry name" value="HLH, helix-loop-helix DNA-binding domain"/>
    <property type="match status" value="1"/>
</dbReference>
<dbReference type="PANTHER" id="PTHR23349">
    <property type="entry name" value="BASIC HELIX-LOOP-HELIX TRANSCRIPTION FACTOR, TWIST"/>
    <property type="match status" value="1"/>
</dbReference>
<dbReference type="Proteomes" id="UP001432322">
    <property type="component" value="Unassembled WGS sequence"/>
</dbReference>
<dbReference type="GO" id="GO:0000977">
    <property type="term" value="F:RNA polymerase II transcription regulatory region sequence-specific DNA binding"/>
    <property type="evidence" value="ECO:0007669"/>
    <property type="project" value="TreeGrafter"/>
</dbReference>
<evidence type="ECO:0000313" key="3">
    <source>
        <dbReference type="EMBL" id="GMT14213.1"/>
    </source>
</evidence>
<organism evidence="3 4">
    <name type="scientific">Pristionchus fissidentatus</name>
    <dbReference type="NCBI Taxonomy" id="1538716"/>
    <lineage>
        <taxon>Eukaryota</taxon>
        <taxon>Metazoa</taxon>
        <taxon>Ecdysozoa</taxon>
        <taxon>Nematoda</taxon>
        <taxon>Chromadorea</taxon>
        <taxon>Rhabditida</taxon>
        <taxon>Rhabditina</taxon>
        <taxon>Diplogasteromorpha</taxon>
        <taxon>Diplogasteroidea</taxon>
        <taxon>Neodiplogasteridae</taxon>
        <taxon>Pristionchus</taxon>
    </lineage>
</organism>
<feature type="compositionally biased region" description="Low complexity" evidence="1">
    <location>
        <begin position="98"/>
        <end position="113"/>
    </location>
</feature>
<dbReference type="CDD" id="cd11390">
    <property type="entry name" value="bHLH_TS"/>
    <property type="match status" value="1"/>
</dbReference>
<feature type="domain" description="BHLH" evidence="2">
    <location>
        <begin position="32"/>
        <end position="83"/>
    </location>
</feature>
<sequence>SFVRPVYSRTVSFHFTSFLHCRPFSSQMGRCPEKHKRNERERTRVHQVNLGFERLRHTVRISDDKKLSKAETLRIAVRYIEHLKEMLENGRKEKIDFHFSPSSSTPSHCFPTTQPNFPNYAPDPLKSEKK</sequence>
<dbReference type="InterPro" id="IPR050283">
    <property type="entry name" value="E-box_TF_Regulators"/>
</dbReference>
<feature type="non-terminal residue" evidence="3">
    <location>
        <position position="1"/>
    </location>
</feature>
<feature type="region of interest" description="Disordered" evidence="1">
    <location>
        <begin position="97"/>
        <end position="130"/>
    </location>
</feature>
<dbReference type="GO" id="GO:0000981">
    <property type="term" value="F:DNA-binding transcription factor activity, RNA polymerase II-specific"/>
    <property type="evidence" value="ECO:0007669"/>
    <property type="project" value="TreeGrafter"/>
</dbReference>
<dbReference type="EMBL" id="BTSY01000002">
    <property type="protein sequence ID" value="GMT14213.1"/>
    <property type="molecule type" value="Genomic_DNA"/>
</dbReference>
<dbReference type="SMART" id="SM00353">
    <property type="entry name" value="HLH"/>
    <property type="match status" value="1"/>
</dbReference>
<accession>A0AAV5V7G1</accession>
<dbReference type="GO" id="GO:0032502">
    <property type="term" value="P:developmental process"/>
    <property type="evidence" value="ECO:0007669"/>
    <property type="project" value="TreeGrafter"/>
</dbReference>
<dbReference type="GO" id="GO:0046983">
    <property type="term" value="F:protein dimerization activity"/>
    <property type="evidence" value="ECO:0007669"/>
    <property type="project" value="InterPro"/>
</dbReference>
<dbReference type="InterPro" id="IPR011598">
    <property type="entry name" value="bHLH_dom"/>
</dbReference>
<evidence type="ECO:0000256" key="1">
    <source>
        <dbReference type="SAM" id="MobiDB-lite"/>
    </source>
</evidence>
<dbReference type="Pfam" id="PF00010">
    <property type="entry name" value="HLH"/>
    <property type="match status" value="1"/>
</dbReference>
<dbReference type="AlphaFoldDB" id="A0AAV5V7G1"/>
<name>A0AAV5V7G1_9BILA</name>
<proteinExistence type="predicted"/>
<protein>
    <recommendedName>
        <fullName evidence="2">BHLH domain-containing protein</fullName>
    </recommendedName>
</protein>
<dbReference type="Gene3D" id="4.10.280.10">
    <property type="entry name" value="Helix-loop-helix DNA-binding domain"/>
    <property type="match status" value="1"/>
</dbReference>
<dbReference type="PROSITE" id="PS50888">
    <property type="entry name" value="BHLH"/>
    <property type="match status" value="1"/>
</dbReference>